<organism evidence="1 2">
    <name type="scientific">Pilibacter termitis</name>
    <dbReference type="NCBI Taxonomy" id="263852"/>
    <lineage>
        <taxon>Bacteria</taxon>
        <taxon>Bacillati</taxon>
        <taxon>Bacillota</taxon>
        <taxon>Bacilli</taxon>
        <taxon>Lactobacillales</taxon>
        <taxon>Enterococcaceae</taxon>
        <taxon>Pilibacter</taxon>
    </lineage>
</organism>
<proteinExistence type="predicted"/>
<reference evidence="2" key="1">
    <citation type="submission" date="2017-02" db="EMBL/GenBank/DDBJ databases">
        <authorList>
            <person name="Varghese N."/>
            <person name="Submissions S."/>
        </authorList>
    </citation>
    <scope>NUCLEOTIDE SEQUENCE [LARGE SCALE GENOMIC DNA]</scope>
    <source>
        <strain evidence="2">ATCC BAA-1030</strain>
    </source>
</reference>
<accession>A0A1T4L4J8</accession>
<protein>
    <submittedName>
        <fullName evidence="1">Uncharacterized protein</fullName>
    </submittedName>
</protein>
<dbReference type="Proteomes" id="UP000190328">
    <property type="component" value="Unassembled WGS sequence"/>
</dbReference>
<dbReference type="OrthoDB" id="2236972at2"/>
<name>A0A1T4L4J8_9ENTE</name>
<sequence length="107" mass="11876">MKKIFVTVGLSVGLLAIGEIVNADEIVVVKQAHEEVLVLSTTYPNENLQGMIREKKTGKQTRVGYQWKCKTSGCGYESSWHLFYGSAAKYALAHHEKYGHTVTVFGV</sequence>
<dbReference type="EMBL" id="FUXI01000004">
    <property type="protein sequence ID" value="SJZ49652.1"/>
    <property type="molecule type" value="Genomic_DNA"/>
</dbReference>
<dbReference type="RefSeq" id="WP_078806498.1">
    <property type="nucleotide sequence ID" value="NZ_FUXI01000004.1"/>
</dbReference>
<keyword evidence="2" id="KW-1185">Reference proteome</keyword>
<evidence type="ECO:0000313" key="2">
    <source>
        <dbReference type="Proteomes" id="UP000190328"/>
    </source>
</evidence>
<evidence type="ECO:0000313" key="1">
    <source>
        <dbReference type="EMBL" id="SJZ49652.1"/>
    </source>
</evidence>
<dbReference type="AlphaFoldDB" id="A0A1T4L4J8"/>
<gene>
    <name evidence="1" type="ORF">SAMN02745116_00540</name>
</gene>